<evidence type="ECO:0000313" key="2">
    <source>
        <dbReference type="Proteomes" id="UP001500655"/>
    </source>
</evidence>
<keyword evidence="2" id="KW-1185">Reference proteome</keyword>
<comment type="caution">
    <text evidence="1">The sequence shown here is derived from an EMBL/GenBank/DDBJ whole genome shotgun (WGS) entry which is preliminary data.</text>
</comment>
<dbReference type="RefSeq" id="WP_344087283.1">
    <property type="nucleotide sequence ID" value="NZ_BAAALS010000035.1"/>
</dbReference>
<organism evidence="1 2">
    <name type="scientific">Luedemannella helvata</name>
    <dbReference type="NCBI Taxonomy" id="349315"/>
    <lineage>
        <taxon>Bacteria</taxon>
        <taxon>Bacillati</taxon>
        <taxon>Actinomycetota</taxon>
        <taxon>Actinomycetes</taxon>
        <taxon>Micromonosporales</taxon>
        <taxon>Micromonosporaceae</taxon>
        <taxon>Luedemannella</taxon>
    </lineage>
</organism>
<dbReference type="EMBL" id="BAAALS010000035">
    <property type="protein sequence ID" value="GAA1773454.1"/>
    <property type="molecule type" value="Genomic_DNA"/>
</dbReference>
<gene>
    <name evidence="1" type="ORF">GCM10009681_51160</name>
</gene>
<reference evidence="2" key="1">
    <citation type="journal article" date="2019" name="Int. J. Syst. Evol. Microbiol.">
        <title>The Global Catalogue of Microorganisms (GCM) 10K type strain sequencing project: providing services to taxonomists for standard genome sequencing and annotation.</title>
        <authorList>
            <consortium name="The Broad Institute Genomics Platform"/>
            <consortium name="The Broad Institute Genome Sequencing Center for Infectious Disease"/>
            <person name="Wu L."/>
            <person name="Ma J."/>
        </authorList>
    </citation>
    <scope>NUCLEOTIDE SEQUENCE [LARGE SCALE GENOMIC DNA]</scope>
    <source>
        <strain evidence="2">JCM 13249</strain>
    </source>
</reference>
<dbReference type="Proteomes" id="UP001500655">
    <property type="component" value="Unassembled WGS sequence"/>
</dbReference>
<sequence>MSAWVGHPAYVLDWIDLSGRPVGNHGDELMRRIFERILDDFDIRRVASPAEASLLILPPSGALLDRYSSAWLVREKLSRLPDLPLVVFPSSAWFTTRSPALVFAGRSAPALLILREPRSFAHLRDEWGRALADVGVSLALDHDVVMSGHRHLAAALGTTAHAADGTLLAARMDQEAGDMPEPGLRSFHCPSARQQLVQAALRRLPERLRRTMVRHRARDRQRSANDALLSRVAGQVPEDLLTHIRSDSFDISSPHYGTYDHYARSIATARAVITDRLHIAMPAALLGKPTVLVECGYHKLAGVYEHSLRRLPNVHFIARRDVV</sequence>
<name>A0ABP4XF87_9ACTN</name>
<accession>A0ABP4XF87</accession>
<evidence type="ECO:0000313" key="1">
    <source>
        <dbReference type="EMBL" id="GAA1773454.1"/>
    </source>
</evidence>
<proteinExistence type="predicted"/>
<evidence type="ECO:0008006" key="3">
    <source>
        <dbReference type="Google" id="ProtNLM"/>
    </source>
</evidence>
<protein>
    <recommendedName>
        <fullName evidence="3">Polysaccharide pyruvyl transferase domain-containing protein</fullName>
    </recommendedName>
</protein>